<comment type="caution">
    <text evidence="1">The sequence shown here is derived from an EMBL/GenBank/DDBJ whole genome shotgun (WGS) entry which is preliminary data.</text>
</comment>
<protein>
    <submittedName>
        <fullName evidence="1">Uncharacterized protein</fullName>
    </submittedName>
</protein>
<sequence>MDTVTATFLIPDAINQGLKNGNYVRFGGVIRDAQTKQVVAMLREVAPNLTQAASILSQVGSVASILNLGVSVIGFAIVIKRLGEIEQRLKQVQEDVKQLHYKFDLSVYANFRAALDLARDAFTMSKTENRMNMAYLAINRFLEAQHTYTDYVNRALEKDIQVADEYLSSLFLTYVARARCYLELEEVERAFNCLKEGADNLRISLEKYVKSLLISEPVAISYPSLVMGIPDKLESPIKLYRLAEICRYLDPTLDNKLDEKTTLFKAQSKNLVKFIKNQPSQNHIGEVIEAIGIGGFLAVSTFRALIKFQDYISQAGVIDEYSDTTDKKNLLKRVLKIEAMIETYRRFKAYKSEVEAIAKLGINFHDWIKLTPPEIKPDEAELMYIIPSKPLDLIIS</sequence>
<dbReference type="AlphaFoldDB" id="A0A1U7ISY4"/>
<dbReference type="Proteomes" id="UP000185860">
    <property type="component" value="Unassembled WGS sequence"/>
</dbReference>
<gene>
    <name evidence="1" type="ORF">NIES2119_02685</name>
</gene>
<dbReference type="STRING" id="454136.NIES2119_02685"/>
<evidence type="ECO:0000313" key="1">
    <source>
        <dbReference type="EMBL" id="OKH40535.1"/>
    </source>
</evidence>
<organism evidence="1 2">
    <name type="scientific">[Phormidium ambiguum] IAM M-71</name>
    <dbReference type="NCBI Taxonomy" id="454136"/>
    <lineage>
        <taxon>Bacteria</taxon>
        <taxon>Bacillati</taxon>
        <taxon>Cyanobacteriota</taxon>
        <taxon>Cyanophyceae</taxon>
        <taxon>Oscillatoriophycideae</taxon>
        <taxon>Aerosakkonematales</taxon>
        <taxon>Aerosakkonemataceae</taxon>
        <taxon>Floridanema</taxon>
    </lineage>
</organism>
<dbReference type="EMBL" id="MRCE01000002">
    <property type="protein sequence ID" value="OKH40535.1"/>
    <property type="molecule type" value="Genomic_DNA"/>
</dbReference>
<dbReference type="OrthoDB" id="7025931at2"/>
<proteinExistence type="predicted"/>
<reference evidence="1 2" key="1">
    <citation type="submission" date="2016-11" db="EMBL/GenBank/DDBJ databases">
        <title>Draft Genome Sequences of Nine Cyanobacterial Strains from Diverse Habitats.</title>
        <authorList>
            <person name="Zhu T."/>
            <person name="Hou S."/>
            <person name="Lu X."/>
            <person name="Hess W.R."/>
        </authorList>
    </citation>
    <scope>NUCLEOTIDE SEQUENCE [LARGE SCALE GENOMIC DNA]</scope>
    <source>
        <strain evidence="1 2">IAM M-71</strain>
    </source>
</reference>
<accession>A0A1U7ISY4</accession>
<name>A0A1U7ISY4_9CYAN</name>
<evidence type="ECO:0000313" key="2">
    <source>
        <dbReference type="Proteomes" id="UP000185860"/>
    </source>
</evidence>
<dbReference type="RefSeq" id="WP_073591916.1">
    <property type="nucleotide sequence ID" value="NZ_MRCE01000002.1"/>
</dbReference>